<gene>
    <name evidence="2" type="ORF">NEIFLAOT_01758</name>
</gene>
<dbReference type="Proteomes" id="UP000004457">
    <property type="component" value="Unassembled WGS sequence"/>
</dbReference>
<evidence type="ECO:0000313" key="2">
    <source>
        <dbReference type="EMBL" id="EEG33192.1"/>
    </source>
</evidence>
<comment type="caution">
    <text evidence="2">The sequence shown here is derived from an EMBL/GenBank/DDBJ whole genome shotgun (WGS) entry which is preliminary data.</text>
</comment>
<protein>
    <submittedName>
        <fullName evidence="2">Uncharacterized protein</fullName>
    </submittedName>
</protein>
<accession>C0EP69</accession>
<organism evidence="2 3">
    <name type="scientific">Neisseria flavescens NRL30031/H210</name>
    <dbReference type="NCBI Taxonomy" id="546264"/>
    <lineage>
        <taxon>Bacteria</taxon>
        <taxon>Pseudomonadati</taxon>
        <taxon>Pseudomonadota</taxon>
        <taxon>Betaproteobacteria</taxon>
        <taxon>Neisseriales</taxon>
        <taxon>Neisseriaceae</taxon>
        <taxon>Neisseria</taxon>
    </lineage>
</organism>
<dbReference type="EMBL" id="ACEN01000080">
    <property type="protein sequence ID" value="EEG33192.1"/>
    <property type="molecule type" value="Genomic_DNA"/>
</dbReference>
<proteinExistence type="predicted"/>
<keyword evidence="3" id="KW-1185">Reference proteome</keyword>
<evidence type="ECO:0000313" key="3">
    <source>
        <dbReference type="Proteomes" id="UP000004457"/>
    </source>
</evidence>
<feature type="compositionally biased region" description="Polar residues" evidence="1">
    <location>
        <begin position="29"/>
        <end position="41"/>
    </location>
</feature>
<dbReference type="AlphaFoldDB" id="C0EP69"/>
<reference evidence="2 3" key="1">
    <citation type="submission" date="2009-01" db="EMBL/GenBank/DDBJ databases">
        <authorList>
            <person name="Fulton L."/>
            <person name="Clifton S."/>
            <person name="Chinwalla A.T."/>
            <person name="Mitreva M."/>
            <person name="Sodergren E."/>
            <person name="Weinstock G."/>
            <person name="Clifton S."/>
            <person name="Dooling D.J."/>
            <person name="Fulton B."/>
            <person name="Minx P."/>
            <person name="Pepin K.H."/>
            <person name="Johnson M."/>
            <person name="Bhonagiri V."/>
            <person name="Nash W.E."/>
            <person name="Mardis E.R."/>
            <person name="Wilson R.K."/>
        </authorList>
    </citation>
    <scope>NUCLEOTIDE SEQUENCE [LARGE SCALE GENOMIC DNA]</scope>
    <source>
        <strain evidence="2 3">NRL30031/H210</strain>
    </source>
</reference>
<name>C0EP69_NEIFL</name>
<dbReference type="RefSeq" id="WP_003681020.1">
    <property type="nucleotide sequence ID" value="NZ_ACEN01000080.1"/>
</dbReference>
<feature type="region of interest" description="Disordered" evidence="1">
    <location>
        <begin position="29"/>
        <end position="48"/>
    </location>
</feature>
<sequence length="48" mass="5547">MEQWHKAMPHKAFSDLKYGTEHGTMAQIYGTTKNPNYKTRPTTPPHAF</sequence>
<evidence type="ECO:0000256" key="1">
    <source>
        <dbReference type="SAM" id="MobiDB-lite"/>
    </source>
</evidence>